<dbReference type="CDD" id="cd05403">
    <property type="entry name" value="NT_KNTase_like"/>
    <property type="match status" value="1"/>
</dbReference>
<keyword evidence="2" id="KW-1185">Reference proteome</keyword>
<comment type="caution">
    <text evidence="1">The sequence shown here is derived from an EMBL/GenBank/DDBJ whole genome shotgun (WGS) entry which is preliminary data.</text>
</comment>
<dbReference type="EMBL" id="JBHUGS010000001">
    <property type="protein sequence ID" value="MFD1949493.1"/>
    <property type="molecule type" value="Genomic_DNA"/>
</dbReference>
<organism evidence="1 2">
    <name type="scientific">Sphingomonas arantia</name>
    <dbReference type="NCBI Taxonomy" id="1460676"/>
    <lineage>
        <taxon>Bacteria</taxon>
        <taxon>Pseudomonadati</taxon>
        <taxon>Pseudomonadota</taxon>
        <taxon>Alphaproteobacteria</taxon>
        <taxon>Sphingomonadales</taxon>
        <taxon>Sphingomonadaceae</taxon>
        <taxon>Sphingomonas</taxon>
    </lineage>
</organism>
<dbReference type="Proteomes" id="UP001597400">
    <property type="component" value="Unassembled WGS sequence"/>
</dbReference>
<sequence>MKTSLILYGSRARGDSRATSDVDLIHAVEGQGLDEPLEINGVSLHRYSQGWLTQQATEGSLFSYHVAFEGIGLDDPDSFISKLKSSFRKKPSYSYDAKVAALILQYFIEQDWRGSDEARKRFVWALRTILICFSAESGSPVFSSASLEALSKTVGLEDIINRRATASVLELTDIGSRVLEKYYPQLSAPNGESLSDYLISIGGIARDSARILGEIEAVESSGISIYM</sequence>
<evidence type="ECO:0000313" key="1">
    <source>
        <dbReference type="EMBL" id="MFD1949493.1"/>
    </source>
</evidence>
<evidence type="ECO:0000313" key="2">
    <source>
        <dbReference type="Proteomes" id="UP001597400"/>
    </source>
</evidence>
<reference evidence="2" key="1">
    <citation type="journal article" date="2019" name="Int. J. Syst. Evol. Microbiol.">
        <title>The Global Catalogue of Microorganisms (GCM) 10K type strain sequencing project: providing services to taxonomists for standard genome sequencing and annotation.</title>
        <authorList>
            <consortium name="The Broad Institute Genomics Platform"/>
            <consortium name="The Broad Institute Genome Sequencing Center for Infectious Disease"/>
            <person name="Wu L."/>
            <person name="Ma J."/>
        </authorList>
    </citation>
    <scope>NUCLEOTIDE SEQUENCE [LARGE SCALE GENOMIC DNA]</scope>
    <source>
        <strain evidence="2">CGMCC 1.12702</strain>
    </source>
</reference>
<accession>A0ABW4TW90</accession>
<evidence type="ECO:0008006" key="3">
    <source>
        <dbReference type="Google" id="ProtNLM"/>
    </source>
</evidence>
<dbReference type="InterPro" id="IPR043519">
    <property type="entry name" value="NT_sf"/>
</dbReference>
<dbReference type="Gene3D" id="3.30.460.10">
    <property type="entry name" value="Beta Polymerase, domain 2"/>
    <property type="match status" value="1"/>
</dbReference>
<protein>
    <recommendedName>
        <fullName evidence="3">Polymerase nucleotidyl transferase domain-containing protein</fullName>
    </recommendedName>
</protein>
<gene>
    <name evidence="1" type="ORF">ACFSGX_01770</name>
</gene>
<dbReference type="RefSeq" id="WP_380927012.1">
    <property type="nucleotide sequence ID" value="NZ_JBHUGS010000001.1"/>
</dbReference>
<name>A0ABW4TW90_9SPHN</name>
<dbReference type="SUPFAM" id="SSF81301">
    <property type="entry name" value="Nucleotidyltransferase"/>
    <property type="match status" value="1"/>
</dbReference>
<proteinExistence type="predicted"/>